<evidence type="ECO:0000313" key="1">
    <source>
        <dbReference type="EMBL" id="KAL3268730.1"/>
    </source>
</evidence>
<dbReference type="AlphaFoldDB" id="A0ABD2MR94"/>
<sequence>MENILNIRALGNKRGLFGEFMTSVLGVNGEVYRDVDSLQDSQNHLIDTANQQAKLLISRTSTIKSTEDRIYKKLENFRKKLNE</sequence>
<feature type="non-terminal residue" evidence="1">
    <location>
        <position position="83"/>
    </location>
</feature>
<comment type="caution">
    <text evidence="1">The sequence shown here is derived from an EMBL/GenBank/DDBJ whole genome shotgun (WGS) entry which is preliminary data.</text>
</comment>
<dbReference type="EMBL" id="JABFTP020000021">
    <property type="protein sequence ID" value="KAL3268730.1"/>
    <property type="molecule type" value="Genomic_DNA"/>
</dbReference>
<gene>
    <name evidence="1" type="ORF">HHI36_007832</name>
</gene>
<dbReference type="Proteomes" id="UP001516400">
    <property type="component" value="Unassembled WGS sequence"/>
</dbReference>
<protein>
    <submittedName>
        <fullName evidence="1">Uncharacterized protein</fullName>
    </submittedName>
</protein>
<accession>A0ABD2MR94</accession>
<evidence type="ECO:0000313" key="2">
    <source>
        <dbReference type="Proteomes" id="UP001516400"/>
    </source>
</evidence>
<reference evidence="1 2" key="1">
    <citation type="journal article" date="2021" name="BMC Biol.">
        <title>Horizontally acquired antibacterial genes associated with adaptive radiation of ladybird beetles.</title>
        <authorList>
            <person name="Li H.S."/>
            <person name="Tang X.F."/>
            <person name="Huang Y.H."/>
            <person name="Xu Z.Y."/>
            <person name="Chen M.L."/>
            <person name="Du X.Y."/>
            <person name="Qiu B.Y."/>
            <person name="Chen P.T."/>
            <person name="Zhang W."/>
            <person name="Slipinski A."/>
            <person name="Escalona H.E."/>
            <person name="Waterhouse R.M."/>
            <person name="Zwick A."/>
            <person name="Pang H."/>
        </authorList>
    </citation>
    <scope>NUCLEOTIDE SEQUENCE [LARGE SCALE GENOMIC DNA]</scope>
    <source>
        <tissue evidence="1">Whole body of male adult</tissue>
    </source>
</reference>
<keyword evidence="2" id="KW-1185">Reference proteome</keyword>
<name>A0ABD2MR94_9CUCU</name>
<proteinExistence type="predicted"/>
<organism evidence="1 2">
    <name type="scientific">Cryptolaemus montrouzieri</name>
    <dbReference type="NCBI Taxonomy" id="559131"/>
    <lineage>
        <taxon>Eukaryota</taxon>
        <taxon>Metazoa</taxon>
        <taxon>Ecdysozoa</taxon>
        <taxon>Arthropoda</taxon>
        <taxon>Hexapoda</taxon>
        <taxon>Insecta</taxon>
        <taxon>Pterygota</taxon>
        <taxon>Neoptera</taxon>
        <taxon>Endopterygota</taxon>
        <taxon>Coleoptera</taxon>
        <taxon>Polyphaga</taxon>
        <taxon>Cucujiformia</taxon>
        <taxon>Coccinelloidea</taxon>
        <taxon>Coccinellidae</taxon>
        <taxon>Scymninae</taxon>
        <taxon>Scymnini</taxon>
        <taxon>Cryptolaemus</taxon>
    </lineage>
</organism>